<dbReference type="PANTHER" id="PTHR43080:SF2">
    <property type="entry name" value="CBS DOMAIN-CONTAINING PROTEIN"/>
    <property type="match status" value="1"/>
</dbReference>
<name>A0A0F9B7T0_9ZZZZ</name>
<dbReference type="EMBL" id="LAZR01053535">
    <property type="protein sequence ID" value="KKK80536.1"/>
    <property type="molecule type" value="Genomic_DNA"/>
</dbReference>
<dbReference type="SMART" id="SM00116">
    <property type="entry name" value="CBS"/>
    <property type="match status" value="1"/>
</dbReference>
<dbReference type="InterPro" id="IPR051257">
    <property type="entry name" value="Diverse_CBS-Domain"/>
</dbReference>
<evidence type="ECO:0000256" key="1">
    <source>
        <dbReference type="ARBA" id="ARBA00023122"/>
    </source>
</evidence>
<comment type="caution">
    <text evidence="3">The sequence shown here is derived from an EMBL/GenBank/DDBJ whole genome shotgun (WGS) entry which is preliminary data.</text>
</comment>
<dbReference type="InterPro" id="IPR000644">
    <property type="entry name" value="CBS_dom"/>
</dbReference>
<accession>A0A0F9B7T0</accession>
<dbReference type="SUPFAM" id="SSF54631">
    <property type="entry name" value="CBS-domain pair"/>
    <property type="match status" value="1"/>
</dbReference>
<feature type="non-terminal residue" evidence="3">
    <location>
        <position position="1"/>
    </location>
</feature>
<gene>
    <name evidence="3" type="ORF">LCGC14_2822520</name>
</gene>
<dbReference type="PANTHER" id="PTHR43080">
    <property type="entry name" value="CBS DOMAIN-CONTAINING PROTEIN CBSX3, MITOCHONDRIAL"/>
    <property type="match status" value="1"/>
</dbReference>
<keyword evidence="1" id="KW-0129">CBS domain</keyword>
<organism evidence="3">
    <name type="scientific">marine sediment metagenome</name>
    <dbReference type="NCBI Taxonomy" id="412755"/>
    <lineage>
        <taxon>unclassified sequences</taxon>
        <taxon>metagenomes</taxon>
        <taxon>ecological metagenomes</taxon>
    </lineage>
</organism>
<dbReference type="Gene3D" id="3.10.580.10">
    <property type="entry name" value="CBS-domain"/>
    <property type="match status" value="1"/>
</dbReference>
<evidence type="ECO:0000259" key="2">
    <source>
        <dbReference type="PROSITE" id="PS51371"/>
    </source>
</evidence>
<protein>
    <recommendedName>
        <fullName evidence="2">CBS domain-containing protein</fullName>
    </recommendedName>
</protein>
<feature type="domain" description="CBS" evidence="2">
    <location>
        <begin position="24"/>
        <end position="80"/>
    </location>
</feature>
<dbReference type="AlphaFoldDB" id="A0A0F9B7T0"/>
<proteinExistence type="predicted"/>
<evidence type="ECO:0000313" key="3">
    <source>
        <dbReference type="EMBL" id="KKK80536.1"/>
    </source>
</evidence>
<dbReference type="InterPro" id="IPR046342">
    <property type="entry name" value="CBS_dom_sf"/>
</dbReference>
<reference evidence="3" key="1">
    <citation type="journal article" date="2015" name="Nature">
        <title>Complex archaea that bridge the gap between prokaryotes and eukaryotes.</title>
        <authorList>
            <person name="Spang A."/>
            <person name="Saw J.H."/>
            <person name="Jorgensen S.L."/>
            <person name="Zaremba-Niedzwiedzka K."/>
            <person name="Martijn J."/>
            <person name="Lind A.E."/>
            <person name="van Eijk R."/>
            <person name="Schleper C."/>
            <person name="Guy L."/>
            <person name="Ettema T.J."/>
        </authorList>
    </citation>
    <scope>NUCLEOTIDE SEQUENCE</scope>
</reference>
<sequence>RRDIVFRGIAQGLDPKVTFVNEIMTSELACCSENESIDEAAHIMERRHIHRLVVLNGENQPVGMLSLSDLAVKARNEHLSWEVLEQLSEPSCPKR</sequence>
<dbReference type="PROSITE" id="PS51371">
    <property type="entry name" value="CBS"/>
    <property type="match status" value="1"/>
</dbReference>
<dbReference type="Pfam" id="PF00571">
    <property type="entry name" value="CBS"/>
    <property type="match status" value="1"/>
</dbReference>